<dbReference type="Proteomes" id="UP000645610">
    <property type="component" value="Unassembled WGS sequence"/>
</dbReference>
<name>A0A931FLV2_9BACT</name>
<evidence type="ECO:0000313" key="2">
    <source>
        <dbReference type="Proteomes" id="UP000645610"/>
    </source>
</evidence>
<dbReference type="AlphaFoldDB" id="A0A931FLV2"/>
<dbReference type="RefSeq" id="WP_196285382.1">
    <property type="nucleotide sequence ID" value="NZ_JADQDP010000001.1"/>
</dbReference>
<keyword evidence="2" id="KW-1185">Reference proteome</keyword>
<protein>
    <submittedName>
        <fullName evidence="1">Uncharacterized protein</fullName>
    </submittedName>
</protein>
<evidence type="ECO:0000313" key="1">
    <source>
        <dbReference type="EMBL" id="MBF9141059.1"/>
    </source>
</evidence>
<accession>A0A931FLV2</accession>
<sequence>MKVEESYIIKNLKRFNDESLPNSFVALAAKVNELKQFGHAAILIRLKGRNFLYHYPSFTLPVVEDDFDEHGWYFYKIFSQIRVDDVNEVEGFLDLCRWICGKSNIMYAFFADKSNYNSKGEYISKNGLPELGTCVSFCVNTLSGFMPEVDSYLELDDWNSSSLGNMASYDLLLQEYARGKDIDMNIYNAFKKRVTPLEYVTSAFLEEYPIKREWISEIAPIVQGAV</sequence>
<comment type="caution">
    <text evidence="1">The sequence shown here is derived from an EMBL/GenBank/DDBJ whole genome shotgun (WGS) entry which is preliminary data.</text>
</comment>
<organism evidence="1 2">
    <name type="scientific">Hymenobacter properus</name>
    <dbReference type="NCBI Taxonomy" id="2791026"/>
    <lineage>
        <taxon>Bacteria</taxon>
        <taxon>Pseudomonadati</taxon>
        <taxon>Bacteroidota</taxon>
        <taxon>Cytophagia</taxon>
        <taxon>Cytophagales</taxon>
        <taxon>Hymenobacteraceae</taxon>
        <taxon>Hymenobacter</taxon>
    </lineage>
</organism>
<dbReference type="EMBL" id="JADQDP010000001">
    <property type="protein sequence ID" value="MBF9141059.1"/>
    <property type="molecule type" value="Genomic_DNA"/>
</dbReference>
<proteinExistence type="predicted"/>
<reference evidence="1 2" key="1">
    <citation type="submission" date="2020-11" db="EMBL/GenBank/DDBJ databases">
        <authorList>
            <person name="Kim M.K."/>
        </authorList>
    </citation>
    <scope>NUCLEOTIDE SEQUENCE [LARGE SCALE GENOMIC DNA]</scope>
    <source>
        <strain evidence="1 2">BT439</strain>
    </source>
</reference>
<gene>
    <name evidence="1" type="ORF">I2I01_05410</name>
</gene>